<keyword evidence="1" id="KW-0812">Transmembrane</keyword>
<dbReference type="PANTHER" id="PTHR36044">
    <property type="entry name" value="HEME BINDING PROTEIN"/>
    <property type="match status" value="1"/>
</dbReference>
<reference evidence="3" key="1">
    <citation type="submission" date="2024-07" db="EMBL/GenBank/DDBJ databases">
        <title>Two chromosome-level genome assemblies of Korean endemic species Abeliophyllum distichum and Forsythia ovata (Oleaceae).</title>
        <authorList>
            <person name="Jang H."/>
        </authorList>
    </citation>
    <scope>NUCLEOTIDE SEQUENCE [LARGE SCALE GENOMIC DNA]</scope>
</reference>
<protein>
    <submittedName>
        <fullName evidence="2">Heme binding</fullName>
    </submittedName>
</protein>
<evidence type="ECO:0000313" key="3">
    <source>
        <dbReference type="Proteomes" id="UP001604277"/>
    </source>
</evidence>
<feature type="transmembrane region" description="Helical" evidence="1">
    <location>
        <begin position="103"/>
        <end position="124"/>
    </location>
</feature>
<keyword evidence="3" id="KW-1185">Reference proteome</keyword>
<keyword evidence="1" id="KW-1133">Transmembrane helix</keyword>
<gene>
    <name evidence="2" type="ORF">Fot_28187</name>
</gene>
<evidence type="ECO:0000256" key="1">
    <source>
        <dbReference type="SAM" id="Phobius"/>
    </source>
</evidence>
<dbReference type="EMBL" id="JBFOLJ010000008">
    <property type="protein sequence ID" value="KAL2514216.1"/>
    <property type="molecule type" value="Genomic_DNA"/>
</dbReference>
<organism evidence="2 3">
    <name type="scientific">Forsythia ovata</name>
    <dbReference type="NCBI Taxonomy" id="205694"/>
    <lineage>
        <taxon>Eukaryota</taxon>
        <taxon>Viridiplantae</taxon>
        <taxon>Streptophyta</taxon>
        <taxon>Embryophyta</taxon>
        <taxon>Tracheophyta</taxon>
        <taxon>Spermatophyta</taxon>
        <taxon>Magnoliopsida</taxon>
        <taxon>eudicotyledons</taxon>
        <taxon>Gunneridae</taxon>
        <taxon>Pentapetalae</taxon>
        <taxon>asterids</taxon>
        <taxon>lamiids</taxon>
        <taxon>Lamiales</taxon>
        <taxon>Oleaceae</taxon>
        <taxon>Forsythieae</taxon>
        <taxon>Forsythia</taxon>
    </lineage>
</organism>
<proteinExistence type="predicted"/>
<keyword evidence="1" id="KW-0472">Membrane</keyword>
<evidence type="ECO:0000313" key="2">
    <source>
        <dbReference type="EMBL" id="KAL2514216.1"/>
    </source>
</evidence>
<comment type="caution">
    <text evidence="2">The sequence shown here is derived from an EMBL/GenBank/DDBJ whole genome shotgun (WGS) entry which is preliminary data.</text>
</comment>
<name>A0ABD1TNA8_9LAMI</name>
<sequence>MTLFKHNFEDFLRTIKRPLAHLLKDEALESLSEIDDLASTFSKDAQFTIGKSSKVSVAFWYPEDDKPWHGSAHYSISCDWISMDFIPGSSYLSKVEQRSPWDAATAFSLLFSVVAFSVSIFIGYRVSSAGRTVNFAPINNI</sequence>
<accession>A0ABD1TNA8</accession>
<dbReference type="AlphaFoldDB" id="A0ABD1TNA8"/>
<dbReference type="PANTHER" id="PTHR36044:SF2">
    <property type="entry name" value="CYTOCHROME C-552_DMSO REDUCTASE-LIKE HAEM-BINDING DOMAIN-CONTAINING PROTEIN"/>
    <property type="match status" value="1"/>
</dbReference>
<dbReference type="Proteomes" id="UP001604277">
    <property type="component" value="Unassembled WGS sequence"/>
</dbReference>